<dbReference type="AlphaFoldDB" id="A0A0E9UR95"/>
<accession>A0A0E9UR95</accession>
<reference evidence="1" key="2">
    <citation type="journal article" date="2015" name="Fish Shellfish Immunol.">
        <title>Early steps in the European eel (Anguilla anguilla)-Vibrio vulnificus interaction in the gills: Role of the RtxA13 toxin.</title>
        <authorList>
            <person name="Callol A."/>
            <person name="Pajuelo D."/>
            <person name="Ebbesson L."/>
            <person name="Teles M."/>
            <person name="MacKenzie S."/>
            <person name="Amaro C."/>
        </authorList>
    </citation>
    <scope>NUCLEOTIDE SEQUENCE</scope>
</reference>
<proteinExistence type="predicted"/>
<protein>
    <submittedName>
        <fullName evidence="1">Uncharacterized protein</fullName>
    </submittedName>
</protein>
<dbReference type="EMBL" id="GBXM01040321">
    <property type="protein sequence ID" value="JAH68256.1"/>
    <property type="molecule type" value="Transcribed_RNA"/>
</dbReference>
<evidence type="ECO:0000313" key="1">
    <source>
        <dbReference type="EMBL" id="JAH68256.1"/>
    </source>
</evidence>
<name>A0A0E9UR95_ANGAN</name>
<reference evidence="1" key="1">
    <citation type="submission" date="2014-11" db="EMBL/GenBank/DDBJ databases">
        <authorList>
            <person name="Amaro Gonzalez C."/>
        </authorList>
    </citation>
    <scope>NUCLEOTIDE SEQUENCE</scope>
</reference>
<sequence>MGFSKQNCNLVKQAQICKLGEESKKTTRRFCIYTLVILYMLT</sequence>
<organism evidence="1">
    <name type="scientific">Anguilla anguilla</name>
    <name type="common">European freshwater eel</name>
    <name type="synonym">Muraena anguilla</name>
    <dbReference type="NCBI Taxonomy" id="7936"/>
    <lineage>
        <taxon>Eukaryota</taxon>
        <taxon>Metazoa</taxon>
        <taxon>Chordata</taxon>
        <taxon>Craniata</taxon>
        <taxon>Vertebrata</taxon>
        <taxon>Euteleostomi</taxon>
        <taxon>Actinopterygii</taxon>
        <taxon>Neopterygii</taxon>
        <taxon>Teleostei</taxon>
        <taxon>Anguilliformes</taxon>
        <taxon>Anguillidae</taxon>
        <taxon>Anguilla</taxon>
    </lineage>
</organism>